<protein>
    <submittedName>
        <fullName evidence="1">Uncharacterized protein</fullName>
    </submittedName>
</protein>
<name>A0AB39VBB8_9FUSO</name>
<sequence length="125" mass="15138">MKNAFRDYICFTDMENIESLNQQMKESFLFKENDIKDENIEKIQLENLKFGIYFSERKNDRDRILVVKNRKNIRCGNYFINGIKKEFYSDLFFLILYKDEKNRDVIFEELIDSLLGIVKIKEVVL</sequence>
<reference evidence="1" key="1">
    <citation type="submission" date="2024-07" db="EMBL/GenBank/DDBJ databases">
        <authorList>
            <person name="Li X.-J."/>
            <person name="Wang X."/>
        </authorList>
    </citation>
    <scope>NUCLEOTIDE SEQUENCE</scope>
    <source>
        <strain evidence="1">HSP-342</strain>
    </source>
</reference>
<evidence type="ECO:0000313" key="1">
    <source>
        <dbReference type="EMBL" id="XDU64975.1"/>
    </source>
</evidence>
<organism evidence="1">
    <name type="scientific">Leptotrichia mesophila</name>
    <dbReference type="NCBI Taxonomy" id="3239303"/>
    <lineage>
        <taxon>Bacteria</taxon>
        <taxon>Fusobacteriati</taxon>
        <taxon>Fusobacteriota</taxon>
        <taxon>Fusobacteriia</taxon>
        <taxon>Fusobacteriales</taxon>
        <taxon>Leptotrichiaceae</taxon>
        <taxon>Leptotrichia</taxon>
    </lineage>
</organism>
<gene>
    <name evidence="1" type="ORF">AB8B23_02115</name>
</gene>
<dbReference type="EMBL" id="CP165646">
    <property type="protein sequence ID" value="XDU64975.1"/>
    <property type="molecule type" value="Genomic_DNA"/>
</dbReference>
<proteinExistence type="predicted"/>
<dbReference type="RefSeq" id="WP_021744259.1">
    <property type="nucleotide sequence ID" value="NZ_CP165646.1"/>
</dbReference>
<dbReference type="AlphaFoldDB" id="A0AB39VBB8"/>
<dbReference type="KEGG" id="lmes:AB8B23_02115"/>
<accession>A0AB39VBB8</accession>